<protein>
    <recommendedName>
        <fullName evidence="3">Enamine deaminase RidA</fullName>
    </recommendedName>
</protein>
<dbReference type="AlphaFoldDB" id="A0A1E3SQT4"/>
<accession>A0A1E3SQT4</accession>
<dbReference type="PANTHER" id="PTHR43857:SF1">
    <property type="entry name" value="YJGH FAMILY PROTEIN"/>
    <property type="match status" value="1"/>
</dbReference>
<sequence>MPSRRVNISSDSEFEAEVGYSRAVRTGNLITVSGTTAAGGSIAEQTRNALQRIQKTLQQAGADLSDVVRTRIFVTDISQWREVGVVHREFFGAVRPAATMVAVAALLEPDLLVEIEADAYVEESAG</sequence>
<evidence type="ECO:0000313" key="2">
    <source>
        <dbReference type="Proteomes" id="UP000094224"/>
    </source>
</evidence>
<dbReference type="RefSeq" id="WP_069401541.1">
    <property type="nucleotide sequence ID" value="NZ_JBKFED010000030.1"/>
</dbReference>
<name>A0A1E3SQT4_9MYCO</name>
<dbReference type="Proteomes" id="UP000094224">
    <property type="component" value="Unassembled WGS sequence"/>
</dbReference>
<dbReference type="Pfam" id="PF01042">
    <property type="entry name" value="Ribonuc_L-PSP"/>
    <property type="match status" value="1"/>
</dbReference>
<proteinExistence type="predicted"/>
<comment type="caution">
    <text evidence="1">The sequence shown here is derived from an EMBL/GenBank/DDBJ whole genome shotgun (WGS) entry which is preliminary data.</text>
</comment>
<dbReference type="SUPFAM" id="SSF55298">
    <property type="entry name" value="YjgF-like"/>
    <property type="match status" value="1"/>
</dbReference>
<organism evidence="1 2">
    <name type="scientific">Mycobacterium sherrisii</name>
    <dbReference type="NCBI Taxonomy" id="243061"/>
    <lineage>
        <taxon>Bacteria</taxon>
        <taxon>Bacillati</taxon>
        <taxon>Actinomycetota</taxon>
        <taxon>Actinomycetes</taxon>
        <taxon>Mycobacteriales</taxon>
        <taxon>Mycobacteriaceae</taxon>
        <taxon>Mycobacterium</taxon>
        <taxon>Mycobacterium simiae complex</taxon>
    </lineage>
</organism>
<dbReference type="PANTHER" id="PTHR43857">
    <property type="entry name" value="BLR7761 PROTEIN"/>
    <property type="match status" value="1"/>
</dbReference>
<dbReference type="CDD" id="cd06154">
    <property type="entry name" value="YjgF_YER057c_UK114_like_6"/>
    <property type="match status" value="1"/>
</dbReference>
<evidence type="ECO:0008006" key="3">
    <source>
        <dbReference type="Google" id="ProtNLM"/>
    </source>
</evidence>
<keyword evidence="2" id="KW-1185">Reference proteome</keyword>
<dbReference type="Gene3D" id="3.30.1330.40">
    <property type="entry name" value="RutC-like"/>
    <property type="match status" value="1"/>
</dbReference>
<dbReference type="InterPro" id="IPR006175">
    <property type="entry name" value="YjgF/YER057c/UK114"/>
</dbReference>
<reference evidence="2" key="1">
    <citation type="submission" date="2016-09" db="EMBL/GenBank/DDBJ databases">
        <authorList>
            <person name="Greninger A.L."/>
            <person name="Jerome K.R."/>
            <person name="Mcnair B."/>
            <person name="Wallis C."/>
            <person name="Fang F."/>
        </authorList>
    </citation>
    <scope>NUCLEOTIDE SEQUENCE [LARGE SCALE GENOMIC DNA]</scope>
    <source>
        <strain evidence="2">BC1_M4</strain>
    </source>
</reference>
<dbReference type="InterPro" id="IPR035959">
    <property type="entry name" value="RutC-like_sf"/>
</dbReference>
<dbReference type="EMBL" id="MIHC01000031">
    <property type="protein sequence ID" value="ODR04472.1"/>
    <property type="molecule type" value="Genomic_DNA"/>
</dbReference>
<evidence type="ECO:0000313" key="1">
    <source>
        <dbReference type="EMBL" id="ODR04472.1"/>
    </source>
</evidence>
<gene>
    <name evidence="1" type="ORF">BHQ21_17430</name>
</gene>